<name>A0A8S9S6I8_BRACR</name>
<dbReference type="Proteomes" id="UP000712600">
    <property type="component" value="Unassembled WGS sequence"/>
</dbReference>
<evidence type="ECO:0008006" key="3">
    <source>
        <dbReference type="Google" id="ProtNLM"/>
    </source>
</evidence>
<sequence length="169" mass="18897">MATSSSRVHPVFELYLVKSSMEFRRWISNYKKVSLGPVDRSFSKNTLEILQTKVCFSVSGKHIGSALSRRHGSVKQNSATIPEYIKEKGGGVVLDTSFGDEFGRAHFGYTPTVKFKKGDNKGLQVAVKVIPKPKILRALSGHDNLPHFYDALREGGELFDRYFQEVGTI</sequence>
<reference evidence="1" key="1">
    <citation type="submission" date="2019-12" db="EMBL/GenBank/DDBJ databases">
        <title>Genome sequencing and annotation of Brassica cretica.</title>
        <authorList>
            <person name="Studholme D.J."/>
            <person name="Sarris P."/>
        </authorList>
    </citation>
    <scope>NUCLEOTIDE SEQUENCE</scope>
    <source>
        <strain evidence="1">PFS-109/04</strain>
        <tissue evidence="1">Leaf</tissue>
    </source>
</reference>
<organism evidence="1 2">
    <name type="scientific">Brassica cretica</name>
    <name type="common">Mustard</name>
    <dbReference type="NCBI Taxonomy" id="69181"/>
    <lineage>
        <taxon>Eukaryota</taxon>
        <taxon>Viridiplantae</taxon>
        <taxon>Streptophyta</taxon>
        <taxon>Embryophyta</taxon>
        <taxon>Tracheophyta</taxon>
        <taxon>Spermatophyta</taxon>
        <taxon>Magnoliopsida</taxon>
        <taxon>eudicotyledons</taxon>
        <taxon>Gunneridae</taxon>
        <taxon>Pentapetalae</taxon>
        <taxon>rosids</taxon>
        <taxon>malvids</taxon>
        <taxon>Brassicales</taxon>
        <taxon>Brassicaceae</taxon>
        <taxon>Brassiceae</taxon>
        <taxon>Brassica</taxon>
    </lineage>
</organism>
<gene>
    <name evidence="1" type="ORF">F2Q69_00027436</name>
</gene>
<evidence type="ECO:0000313" key="1">
    <source>
        <dbReference type="EMBL" id="KAF3588830.1"/>
    </source>
</evidence>
<evidence type="ECO:0000313" key="2">
    <source>
        <dbReference type="Proteomes" id="UP000712600"/>
    </source>
</evidence>
<dbReference type="SUPFAM" id="SSF56112">
    <property type="entry name" value="Protein kinase-like (PK-like)"/>
    <property type="match status" value="1"/>
</dbReference>
<dbReference type="AlphaFoldDB" id="A0A8S9S6I8"/>
<protein>
    <recommendedName>
        <fullName evidence="3">Protein kinase domain-containing protein</fullName>
    </recommendedName>
</protein>
<dbReference type="EMBL" id="QGKX02000088">
    <property type="protein sequence ID" value="KAF3588830.1"/>
    <property type="molecule type" value="Genomic_DNA"/>
</dbReference>
<proteinExistence type="predicted"/>
<dbReference type="InterPro" id="IPR011009">
    <property type="entry name" value="Kinase-like_dom_sf"/>
</dbReference>
<accession>A0A8S9S6I8</accession>
<comment type="caution">
    <text evidence="1">The sequence shown here is derived from an EMBL/GenBank/DDBJ whole genome shotgun (WGS) entry which is preliminary data.</text>
</comment>